<sequence>MNNLGTEATISNSYNFGKGEKERFVTSSGPDTKIYLRSIIQVKSDHYLADPKSGISYSEAIWYMPFHEKHYGWTVGLLIALQEVQDELDKVTRRQAMKSRGREIRGLKASR</sequence>
<proteinExistence type="predicted"/>
<evidence type="ECO:0000313" key="1">
    <source>
        <dbReference type="EMBL" id="KAI3708698.1"/>
    </source>
</evidence>
<name>A0ACB9AG61_CICIN</name>
<protein>
    <submittedName>
        <fullName evidence="1">Uncharacterized protein</fullName>
    </submittedName>
</protein>
<accession>A0ACB9AG61</accession>
<evidence type="ECO:0000313" key="2">
    <source>
        <dbReference type="Proteomes" id="UP001055811"/>
    </source>
</evidence>
<reference evidence="2" key="1">
    <citation type="journal article" date="2022" name="Mol. Ecol. Resour.">
        <title>The genomes of chicory, endive, great burdock and yacon provide insights into Asteraceae palaeo-polyploidization history and plant inulin production.</title>
        <authorList>
            <person name="Fan W."/>
            <person name="Wang S."/>
            <person name="Wang H."/>
            <person name="Wang A."/>
            <person name="Jiang F."/>
            <person name="Liu H."/>
            <person name="Zhao H."/>
            <person name="Xu D."/>
            <person name="Zhang Y."/>
        </authorList>
    </citation>
    <scope>NUCLEOTIDE SEQUENCE [LARGE SCALE GENOMIC DNA]</scope>
    <source>
        <strain evidence="2">cv. Punajuju</strain>
    </source>
</reference>
<organism evidence="1 2">
    <name type="scientific">Cichorium intybus</name>
    <name type="common">Chicory</name>
    <dbReference type="NCBI Taxonomy" id="13427"/>
    <lineage>
        <taxon>Eukaryota</taxon>
        <taxon>Viridiplantae</taxon>
        <taxon>Streptophyta</taxon>
        <taxon>Embryophyta</taxon>
        <taxon>Tracheophyta</taxon>
        <taxon>Spermatophyta</taxon>
        <taxon>Magnoliopsida</taxon>
        <taxon>eudicotyledons</taxon>
        <taxon>Gunneridae</taxon>
        <taxon>Pentapetalae</taxon>
        <taxon>asterids</taxon>
        <taxon>campanulids</taxon>
        <taxon>Asterales</taxon>
        <taxon>Asteraceae</taxon>
        <taxon>Cichorioideae</taxon>
        <taxon>Cichorieae</taxon>
        <taxon>Cichoriinae</taxon>
        <taxon>Cichorium</taxon>
    </lineage>
</organism>
<dbReference type="Proteomes" id="UP001055811">
    <property type="component" value="Linkage Group LG07"/>
</dbReference>
<comment type="caution">
    <text evidence="1">The sequence shown here is derived from an EMBL/GenBank/DDBJ whole genome shotgun (WGS) entry which is preliminary data.</text>
</comment>
<gene>
    <name evidence="1" type="ORF">L2E82_38054</name>
</gene>
<reference evidence="1 2" key="2">
    <citation type="journal article" date="2022" name="Mol. Ecol. Resour.">
        <title>The genomes of chicory, endive, great burdock and yacon provide insights into Asteraceae paleo-polyploidization history and plant inulin production.</title>
        <authorList>
            <person name="Fan W."/>
            <person name="Wang S."/>
            <person name="Wang H."/>
            <person name="Wang A."/>
            <person name="Jiang F."/>
            <person name="Liu H."/>
            <person name="Zhao H."/>
            <person name="Xu D."/>
            <person name="Zhang Y."/>
        </authorList>
    </citation>
    <scope>NUCLEOTIDE SEQUENCE [LARGE SCALE GENOMIC DNA]</scope>
    <source>
        <strain evidence="2">cv. Punajuju</strain>
        <tissue evidence="1">Leaves</tissue>
    </source>
</reference>
<dbReference type="EMBL" id="CM042015">
    <property type="protein sequence ID" value="KAI3708698.1"/>
    <property type="molecule type" value="Genomic_DNA"/>
</dbReference>
<keyword evidence="2" id="KW-1185">Reference proteome</keyword>